<gene>
    <name evidence="3" type="ORF">IAA06_04635</name>
</gene>
<dbReference type="Proteomes" id="UP000823842">
    <property type="component" value="Unassembled WGS sequence"/>
</dbReference>
<proteinExistence type="predicted"/>
<evidence type="ECO:0000259" key="2">
    <source>
        <dbReference type="PROSITE" id="PS50006"/>
    </source>
</evidence>
<evidence type="ECO:0000313" key="3">
    <source>
        <dbReference type="EMBL" id="HJB28064.1"/>
    </source>
</evidence>
<feature type="domain" description="FHA" evidence="2">
    <location>
        <begin position="63"/>
        <end position="113"/>
    </location>
</feature>
<comment type="caution">
    <text evidence="3">The sequence shown here is derived from an EMBL/GenBank/DDBJ whole genome shotgun (WGS) entry which is preliminary data.</text>
</comment>
<dbReference type="InterPro" id="IPR050923">
    <property type="entry name" value="Cell_Proc_Reg/RNA_Proc"/>
</dbReference>
<organism evidence="3 4">
    <name type="scientific">Candidatus Blautia faecavium</name>
    <dbReference type="NCBI Taxonomy" id="2838487"/>
    <lineage>
        <taxon>Bacteria</taxon>
        <taxon>Bacillati</taxon>
        <taxon>Bacillota</taxon>
        <taxon>Clostridia</taxon>
        <taxon>Lachnospirales</taxon>
        <taxon>Lachnospiraceae</taxon>
        <taxon>Blautia</taxon>
    </lineage>
</organism>
<dbReference type="EMBL" id="DWYZ01000091">
    <property type="protein sequence ID" value="HJB28064.1"/>
    <property type="molecule type" value="Genomic_DNA"/>
</dbReference>
<protein>
    <submittedName>
        <fullName evidence="3">FHA domain-containing protein</fullName>
    </submittedName>
</protein>
<dbReference type="CDD" id="cd00060">
    <property type="entry name" value="FHA"/>
    <property type="match status" value="1"/>
</dbReference>
<reference evidence="3" key="1">
    <citation type="journal article" date="2021" name="PeerJ">
        <title>Extensive microbial diversity within the chicken gut microbiome revealed by metagenomics and culture.</title>
        <authorList>
            <person name="Gilroy R."/>
            <person name="Ravi A."/>
            <person name="Getino M."/>
            <person name="Pursley I."/>
            <person name="Horton D.L."/>
            <person name="Alikhan N.F."/>
            <person name="Baker D."/>
            <person name="Gharbi K."/>
            <person name="Hall N."/>
            <person name="Watson M."/>
            <person name="Adriaenssens E.M."/>
            <person name="Foster-Nyarko E."/>
            <person name="Jarju S."/>
            <person name="Secka A."/>
            <person name="Antonio M."/>
            <person name="Oren A."/>
            <person name="Chaudhuri R.R."/>
            <person name="La Ragione R."/>
            <person name="Hildebrand F."/>
            <person name="Pallen M.J."/>
        </authorList>
    </citation>
    <scope>NUCLEOTIDE SEQUENCE</scope>
    <source>
        <strain evidence="3">ChiSjej1B19-5720</strain>
    </source>
</reference>
<dbReference type="InterPro" id="IPR008984">
    <property type="entry name" value="SMAD_FHA_dom_sf"/>
</dbReference>
<accession>A0A9D2RW23</accession>
<feature type="non-terminal residue" evidence="3">
    <location>
        <position position="1"/>
    </location>
</feature>
<name>A0A9D2RW23_9FIRM</name>
<evidence type="ECO:0000256" key="1">
    <source>
        <dbReference type="SAM" id="MobiDB-lite"/>
    </source>
</evidence>
<dbReference type="PROSITE" id="PS50006">
    <property type="entry name" value="FHA_DOMAIN"/>
    <property type="match status" value="1"/>
</dbReference>
<dbReference type="AlphaFoldDB" id="A0A9D2RW23"/>
<dbReference type="Pfam" id="PF00498">
    <property type="entry name" value="FHA"/>
    <property type="match status" value="1"/>
</dbReference>
<dbReference type="Gene3D" id="2.60.200.20">
    <property type="match status" value="1"/>
</dbReference>
<dbReference type="SUPFAM" id="SSF49879">
    <property type="entry name" value="SMAD/FHA domain"/>
    <property type="match status" value="1"/>
</dbReference>
<dbReference type="PANTHER" id="PTHR23308">
    <property type="entry name" value="NUCLEAR INHIBITOR OF PROTEIN PHOSPHATASE-1"/>
    <property type="match status" value="1"/>
</dbReference>
<dbReference type="InterPro" id="IPR000253">
    <property type="entry name" value="FHA_dom"/>
</dbReference>
<sequence length="138" mass="15728">SIDDNEQENLIRDQERKTQAREEVPQEFGETVVLSANVERGPASLVSREPGELATIYLKDEITVVGKLKTAADAVIPLPTVSRVHAKIRKREDEYYLCDLNSRNGTSVNGRMLKNEEEYLLQDEDEVDFAQARYVFLK</sequence>
<feature type="region of interest" description="Disordered" evidence="1">
    <location>
        <begin position="1"/>
        <end position="25"/>
    </location>
</feature>
<evidence type="ECO:0000313" key="4">
    <source>
        <dbReference type="Proteomes" id="UP000823842"/>
    </source>
</evidence>
<reference evidence="3" key="2">
    <citation type="submission" date="2021-04" db="EMBL/GenBank/DDBJ databases">
        <authorList>
            <person name="Gilroy R."/>
        </authorList>
    </citation>
    <scope>NUCLEOTIDE SEQUENCE</scope>
    <source>
        <strain evidence="3">ChiSjej1B19-5720</strain>
    </source>
</reference>
<feature type="compositionally biased region" description="Basic and acidic residues" evidence="1">
    <location>
        <begin position="9"/>
        <end position="24"/>
    </location>
</feature>
<dbReference type="SMART" id="SM00240">
    <property type="entry name" value="FHA"/>
    <property type="match status" value="1"/>
</dbReference>